<reference evidence="9" key="1">
    <citation type="submission" date="2021-10" db="EMBL/GenBank/DDBJ databases">
        <title>Tropical sea cucumber genome reveals ecological adaptation and Cuvierian tubules defense mechanism.</title>
        <authorList>
            <person name="Chen T."/>
        </authorList>
    </citation>
    <scope>NUCLEOTIDE SEQUENCE</scope>
    <source>
        <strain evidence="9">Nanhai2018</strain>
        <tissue evidence="9">Muscle</tissue>
    </source>
</reference>
<proteinExistence type="predicted"/>
<comment type="caution">
    <text evidence="9">The sequence shown here is derived from an EMBL/GenBank/DDBJ whole genome shotgun (WGS) entry which is preliminary data.</text>
</comment>
<dbReference type="OrthoDB" id="449252at2759"/>
<keyword evidence="2" id="KW-0479">Metal-binding</keyword>
<feature type="transmembrane region" description="Helical" evidence="7">
    <location>
        <begin position="12"/>
        <end position="32"/>
    </location>
</feature>
<feature type="region of interest" description="Disordered" evidence="6">
    <location>
        <begin position="83"/>
        <end position="109"/>
    </location>
</feature>
<dbReference type="SMART" id="SM00704">
    <property type="entry name" value="ZnF_CDGSH"/>
    <property type="match status" value="1"/>
</dbReference>
<evidence type="ECO:0000256" key="5">
    <source>
        <dbReference type="ARBA" id="ARBA00034078"/>
    </source>
</evidence>
<name>A0A9Q0YH51_HOLLE</name>
<evidence type="ECO:0000313" key="9">
    <source>
        <dbReference type="EMBL" id="KAJ8022522.1"/>
    </source>
</evidence>
<dbReference type="PANTHER" id="PTHR13680">
    <property type="entry name" value="CDGSH IRON-SULFUR DOMAIN-CONTAINING PROTEIN 1"/>
    <property type="match status" value="1"/>
</dbReference>
<gene>
    <name evidence="9" type="ORF">HOLleu_37436</name>
</gene>
<dbReference type="GO" id="GO:0051537">
    <property type="term" value="F:2 iron, 2 sulfur cluster binding"/>
    <property type="evidence" value="ECO:0007669"/>
    <property type="project" value="UniProtKB-KW"/>
</dbReference>
<dbReference type="GO" id="GO:0005741">
    <property type="term" value="C:mitochondrial outer membrane"/>
    <property type="evidence" value="ECO:0007669"/>
    <property type="project" value="TreeGrafter"/>
</dbReference>
<organism evidence="9 10">
    <name type="scientific">Holothuria leucospilota</name>
    <name type="common">Black long sea cucumber</name>
    <name type="synonym">Mertensiothuria leucospilota</name>
    <dbReference type="NCBI Taxonomy" id="206669"/>
    <lineage>
        <taxon>Eukaryota</taxon>
        <taxon>Metazoa</taxon>
        <taxon>Echinodermata</taxon>
        <taxon>Eleutherozoa</taxon>
        <taxon>Echinozoa</taxon>
        <taxon>Holothuroidea</taxon>
        <taxon>Aspidochirotacea</taxon>
        <taxon>Aspidochirotida</taxon>
        <taxon>Holothuriidae</taxon>
        <taxon>Holothuria</taxon>
    </lineage>
</organism>
<keyword evidence="3" id="KW-0408">Iron</keyword>
<dbReference type="GO" id="GO:0010506">
    <property type="term" value="P:regulation of autophagy"/>
    <property type="evidence" value="ECO:0007669"/>
    <property type="project" value="InterPro"/>
</dbReference>
<dbReference type="EMBL" id="JAIZAY010000020">
    <property type="protein sequence ID" value="KAJ8022522.1"/>
    <property type="molecule type" value="Genomic_DNA"/>
</dbReference>
<accession>A0A9Q0YH51</accession>
<evidence type="ECO:0000256" key="1">
    <source>
        <dbReference type="ARBA" id="ARBA00022714"/>
    </source>
</evidence>
<evidence type="ECO:0000256" key="6">
    <source>
        <dbReference type="SAM" id="MobiDB-lite"/>
    </source>
</evidence>
<keyword evidence="7" id="KW-0472">Membrane</keyword>
<evidence type="ECO:0000256" key="3">
    <source>
        <dbReference type="ARBA" id="ARBA00023004"/>
    </source>
</evidence>
<protein>
    <submittedName>
        <fullName evidence="9">CDGSH iron-sulfur domain-containing protein 2-like B</fullName>
    </submittedName>
</protein>
<evidence type="ECO:0000256" key="2">
    <source>
        <dbReference type="ARBA" id="ARBA00022723"/>
    </source>
</evidence>
<dbReference type="InterPro" id="IPR045131">
    <property type="entry name" value="CISD1/2"/>
</dbReference>
<evidence type="ECO:0000259" key="8">
    <source>
        <dbReference type="SMART" id="SM00704"/>
    </source>
</evidence>
<dbReference type="InterPro" id="IPR042216">
    <property type="entry name" value="MitoNEET_CISD"/>
</dbReference>
<dbReference type="AlphaFoldDB" id="A0A9Q0YH51"/>
<dbReference type="InterPro" id="IPR018967">
    <property type="entry name" value="FeS-contain_CDGSH-typ"/>
</dbReference>
<keyword evidence="7" id="KW-0812">Transmembrane</keyword>
<evidence type="ECO:0000256" key="7">
    <source>
        <dbReference type="SAM" id="Phobius"/>
    </source>
</evidence>
<dbReference type="PANTHER" id="PTHR13680:SF5">
    <property type="entry name" value="CDGSH IRON-SULFUR DOMAIN-CONTAINING PROTEIN 1"/>
    <property type="match status" value="1"/>
</dbReference>
<comment type="cofactor">
    <cofactor evidence="5">
        <name>[2Fe-2S] cluster</name>
        <dbReference type="ChEBI" id="CHEBI:190135"/>
    </cofactor>
</comment>
<keyword evidence="7" id="KW-1133">Transmembrane helix</keyword>
<dbReference type="Proteomes" id="UP001152320">
    <property type="component" value="Chromosome 20"/>
</dbReference>
<feature type="domain" description="Iron-binding zinc finger CDGSH type" evidence="8">
    <location>
        <begin position="52"/>
        <end position="90"/>
    </location>
</feature>
<dbReference type="Gene3D" id="3.40.5.90">
    <property type="entry name" value="CDGSH iron-sulfur domain, mitoNEET-type"/>
    <property type="match status" value="1"/>
</dbReference>
<keyword evidence="4" id="KW-0411">Iron-sulfur</keyword>
<dbReference type="Pfam" id="PF09360">
    <property type="entry name" value="zf-CDGSH"/>
    <property type="match status" value="1"/>
</dbReference>
<dbReference type="GO" id="GO:0046872">
    <property type="term" value="F:metal ion binding"/>
    <property type="evidence" value="ECO:0007669"/>
    <property type="project" value="UniProtKB-KW"/>
</dbReference>
<keyword evidence="1" id="KW-0001">2Fe-2S</keyword>
<keyword evidence="10" id="KW-1185">Reference proteome</keyword>
<evidence type="ECO:0000256" key="4">
    <source>
        <dbReference type="ARBA" id="ARBA00023014"/>
    </source>
</evidence>
<evidence type="ECO:0000313" key="10">
    <source>
        <dbReference type="Proteomes" id="UP001152320"/>
    </source>
</evidence>
<dbReference type="FunFam" id="3.40.5.90:FF:000001">
    <property type="entry name" value="CDGSH iron-sulfur domain-containing protein 1"/>
    <property type="match status" value="1"/>
</dbReference>
<sequence>MFSAMEGRDYLRIIPLAGAVGAAVFVAVYGALKLSRSGQVNHKYPTPKDQEKVKHVLDVEDLGDRTPFCRCWKSEKFPYCDGAHNEHNKTTGDNVGPIVMNRRNKSGSA</sequence>